<feature type="region of interest" description="Disordered" evidence="1">
    <location>
        <begin position="52"/>
        <end position="74"/>
    </location>
</feature>
<evidence type="ECO:0000313" key="3">
    <source>
        <dbReference type="Proteomes" id="UP000572268"/>
    </source>
</evidence>
<comment type="caution">
    <text evidence="2">The sequence shown here is derived from an EMBL/GenBank/DDBJ whole genome shotgun (WGS) entry which is preliminary data.</text>
</comment>
<sequence length="74" mass="8244">MLPPPSSGRRLIAYYNEIITTRMISSTHNTSNNIKKKSYGVDGSVEESKEKMHSISAFTSGKLQQEEKEGNVVL</sequence>
<gene>
    <name evidence="2" type="ORF">FOL46_009214</name>
</gene>
<evidence type="ECO:0000313" key="2">
    <source>
        <dbReference type="EMBL" id="KAF4653401.1"/>
    </source>
</evidence>
<organism evidence="2 3">
    <name type="scientific">Perkinsus olseni</name>
    <name type="common">Perkinsus atlanticus</name>
    <dbReference type="NCBI Taxonomy" id="32597"/>
    <lineage>
        <taxon>Eukaryota</taxon>
        <taxon>Sar</taxon>
        <taxon>Alveolata</taxon>
        <taxon>Perkinsozoa</taxon>
        <taxon>Perkinsea</taxon>
        <taxon>Perkinsida</taxon>
        <taxon>Perkinsidae</taxon>
        <taxon>Perkinsus</taxon>
    </lineage>
</organism>
<protein>
    <submittedName>
        <fullName evidence="2">Uncharacterized protein</fullName>
    </submittedName>
</protein>
<evidence type="ECO:0000256" key="1">
    <source>
        <dbReference type="SAM" id="MobiDB-lite"/>
    </source>
</evidence>
<feature type="compositionally biased region" description="Basic and acidic residues" evidence="1">
    <location>
        <begin position="64"/>
        <end position="74"/>
    </location>
</feature>
<dbReference type="Proteomes" id="UP000572268">
    <property type="component" value="Unassembled WGS sequence"/>
</dbReference>
<name>A0A7J6L3P2_PEROL</name>
<accession>A0A7J6L3P2</accession>
<dbReference type="AlphaFoldDB" id="A0A7J6L3P2"/>
<reference evidence="2 3" key="1">
    <citation type="submission" date="2020-04" db="EMBL/GenBank/DDBJ databases">
        <title>Perkinsus olseni comparative genomics.</title>
        <authorList>
            <person name="Bogema D.R."/>
        </authorList>
    </citation>
    <scope>NUCLEOTIDE SEQUENCE [LARGE SCALE GENOMIC DNA]</scope>
    <source>
        <strain evidence="2">ATCC PRA-31</strain>
    </source>
</reference>
<dbReference type="EMBL" id="JABANN010000813">
    <property type="protein sequence ID" value="KAF4653401.1"/>
    <property type="molecule type" value="Genomic_DNA"/>
</dbReference>
<proteinExistence type="predicted"/>